<dbReference type="InterPro" id="IPR009057">
    <property type="entry name" value="Homeodomain-like_sf"/>
</dbReference>
<evidence type="ECO:0000256" key="6">
    <source>
        <dbReference type="ARBA" id="ARBA00023163"/>
    </source>
</evidence>
<feature type="DNA-binding region" description="Homeobox" evidence="9">
    <location>
        <begin position="282"/>
        <end position="341"/>
    </location>
</feature>
<evidence type="ECO:0000256" key="9">
    <source>
        <dbReference type="PROSITE-ProRule" id="PRU00108"/>
    </source>
</evidence>
<dbReference type="SUPFAM" id="SSF46689">
    <property type="entry name" value="Homeodomain-like"/>
    <property type="match status" value="1"/>
</dbReference>
<dbReference type="PROSITE" id="PS50071">
    <property type="entry name" value="HOMEOBOX_2"/>
    <property type="match status" value="1"/>
</dbReference>
<feature type="domain" description="POU-specific" evidence="13">
    <location>
        <begin position="186"/>
        <end position="263"/>
    </location>
</feature>
<dbReference type="InterPro" id="IPR013847">
    <property type="entry name" value="POU"/>
</dbReference>
<evidence type="ECO:0000256" key="8">
    <source>
        <dbReference type="ARBA" id="ARBA00061143"/>
    </source>
</evidence>
<dbReference type="FunFam" id="1.10.260.40:FF:000007">
    <property type="entry name" value="POU domain protein"/>
    <property type="match status" value="1"/>
</dbReference>
<evidence type="ECO:0000313" key="16">
    <source>
        <dbReference type="Proteomes" id="UP000663829"/>
    </source>
</evidence>
<dbReference type="Gene3D" id="1.10.10.60">
    <property type="entry name" value="Homeodomain-like"/>
    <property type="match status" value="1"/>
</dbReference>
<dbReference type="GO" id="GO:0048666">
    <property type="term" value="P:neuron development"/>
    <property type="evidence" value="ECO:0007669"/>
    <property type="project" value="UniProtKB-ARBA"/>
</dbReference>
<evidence type="ECO:0000256" key="4">
    <source>
        <dbReference type="ARBA" id="ARBA00023125"/>
    </source>
</evidence>
<reference evidence="14" key="1">
    <citation type="submission" date="2021-02" db="EMBL/GenBank/DDBJ databases">
        <authorList>
            <person name="Nowell W R."/>
        </authorList>
    </citation>
    <scope>NUCLEOTIDE SEQUENCE</scope>
</reference>
<evidence type="ECO:0000313" key="15">
    <source>
        <dbReference type="EMBL" id="CAF3871677.1"/>
    </source>
</evidence>
<dbReference type="Pfam" id="PF00046">
    <property type="entry name" value="Homeodomain"/>
    <property type="match status" value="1"/>
</dbReference>
<dbReference type="Pfam" id="PF00157">
    <property type="entry name" value="Pou"/>
    <property type="match status" value="1"/>
</dbReference>
<dbReference type="GO" id="GO:0045944">
    <property type="term" value="P:positive regulation of transcription by RNA polymerase II"/>
    <property type="evidence" value="ECO:0007669"/>
    <property type="project" value="UniProtKB-ARBA"/>
</dbReference>
<dbReference type="SMART" id="SM00352">
    <property type="entry name" value="POU"/>
    <property type="match status" value="1"/>
</dbReference>
<dbReference type="PROSITE" id="PS00035">
    <property type="entry name" value="POU_1"/>
    <property type="match status" value="1"/>
</dbReference>
<evidence type="ECO:0000256" key="5">
    <source>
        <dbReference type="ARBA" id="ARBA00023155"/>
    </source>
</evidence>
<dbReference type="SUPFAM" id="SSF47413">
    <property type="entry name" value="lambda repressor-like DNA-binding domains"/>
    <property type="match status" value="1"/>
</dbReference>
<keyword evidence="4 9" id="KW-0238">DNA-binding</keyword>
<sequence length="348" mass="39568">MHRAILGFLFNAWATTEIFEQDFQNLTSRKMMMDNKLAFSNSLTSQSPFSGRYSPTNLYRVAAAAADSRRYMPTASWKSNCFVDNFKFDPNGNFFPTIDDSFLARAEALAKPESFYPSHFPSTFSNQVAVARFESSNVVDHPNHVGLSMTSSSSSQDQLSPHHNPFYNHSVMNGMSVHQIAMHPHDLDIDPRELEGFAERFKQKRIKLGVTQADVGQQLSRLKMPGIGSLSQSTICRFESLTLSHNNMVALKPVLHAWLEFAEAEARSKKKEELNGHNNNDKKRKRTSIAAQEKRLLEGFFSVQPRPSGEKIAQIAEKLDLKKNVVRVWFCNQRQKQKRMKFSAIQSD</sequence>
<evidence type="ECO:0000259" key="12">
    <source>
        <dbReference type="PROSITE" id="PS50071"/>
    </source>
</evidence>
<dbReference type="InterPro" id="IPR017970">
    <property type="entry name" value="Homeobox_CS"/>
</dbReference>
<organism evidence="14 16">
    <name type="scientific">Didymodactylos carnosus</name>
    <dbReference type="NCBI Taxonomy" id="1234261"/>
    <lineage>
        <taxon>Eukaryota</taxon>
        <taxon>Metazoa</taxon>
        <taxon>Spiralia</taxon>
        <taxon>Gnathifera</taxon>
        <taxon>Rotifera</taxon>
        <taxon>Eurotatoria</taxon>
        <taxon>Bdelloidea</taxon>
        <taxon>Philodinida</taxon>
        <taxon>Philodinidae</taxon>
        <taxon>Didymodactylos</taxon>
    </lineage>
</organism>
<dbReference type="FunFam" id="1.10.10.60:FF:000230">
    <property type="entry name" value="POU domain protein"/>
    <property type="match status" value="1"/>
</dbReference>
<dbReference type="GO" id="GO:0000981">
    <property type="term" value="F:DNA-binding transcription factor activity, RNA polymerase II-specific"/>
    <property type="evidence" value="ECO:0007669"/>
    <property type="project" value="InterPro"/>
</dbReference>
<feature type="domain" description="Homeobox" evidence="12">
    <location>
        <begin position="280"/>
        <end position="340"/>
    </location>
</feature>
<dbReference type="GO" id="GO:0005634">
    <property type="term" value="C:nucleus"/>
    <property type="evidence" value="ECO:0007669"/>
    <property type="project" value="UniProtKB-SubCell"/>
</dbReference>
<keyword evidence="7 9" id="KW-0539">Nucleus</keyword>
<dbReference type="Gene3D" id="1.10.260.40">
    <property type="entry name" value="lambda repressor-like DNA-binding domains"/>
    <property type="match status" value="1"/>
</dbReference>
<gene>
    <name evidence="14" type="ORF">GPM918_LOCUS19042</name>
    <name evidence="15" type="ORF">SRO942_LOCUS19039</name>
</gene>
<dbReference type="EMBL" id="CAJOBC010005664">
    <property type="protein sequence ID" value="CAF3871677.1"/>
    <property type="molecule type" value="Genomic_DNA"/>
</dbReference>
<keyword evidence="16" id="KW-1185">Reference proteome</keyword>
<keyword evidence="3" id="KW-0805">Transcription regulation</keyword>
<evidence type="ECO:0000256" key="10">
    <source>
        <dbReference type="RuleBase" id="RU000682"/>
    </source>
</evidence>
<dbReference type="InterPro" id="IPR010982">
    <property type="entry name" value="Lambda_DNA-bd_dom_sf"/>
</dbReference>
<dbReference type="GO" id="GO:0000978">
    <property type="term" value="F:RNA polymerase II cis-regulatory region sequence-specific DNA binding"/>
    <property type="evidence" value="ECO:0007669"/>
    <property type="project" value="TreeGrafter"/>
</dbReference>
<comment type="caution">
    <text evidence="14">The sequence shown here is derived from an EMBL/GenBank/DDBJ whole genome shotgun (WGS) entry which is preliminary data.</text>
</comment>
<dbReference type="Proteomes" id="UP000663829">
    <property type="component" value="Unassembled WGS sequence"/>
</dbReference>
<evidence type="ECO:0000256" key="2">
    <source>
        <dbReference type="ARBA" id="ARBA00022606"/>
    </source>
</evidence>
<dbReference type="PRINTS" id="PR00028">
    <property type="entry name" value="POUDOMAIN"/>
</dbReference>
<dbReference type="CDD" id="cd00086">
    <property type="entry name" value="homeodomain"/>
    <property type="match status" value="1"/>
</dbReference>
<evidence type="ECO:0000256" key="3">
    <source>
        <dbReference type="ARBA" id="ARBA00023015"/>
    </source>
</evidence>
<comment type="similarity">
    <text evidence="8">Belongs to the POU transcription factor family. Class-4 subfamily.</text>
</comment>
<accession>A0A814PJY1</accession>
<dbReference type="PROSITE" id="PS00027">
    <property type="entry name" value="HOMEOBOX_1"/>
    <property type="match status" value="1"/>
</dbReference>
<dbReference type="InterPro" id="IPR001356">
    <property type="entry name" value="HD"/>
</dbReference>
<evidence type="ECO:0000256" key="7">
    <source>
        <dbReference type="ARBA" id="ARBA00023242"/>
    </source>
</evidence>
<dbReference type="SMART" id="SM00389">
    <property type="entry name" value="HOX"/>
    <property type="match status" value="1"/>
</dbReference>
<comment type="subcellular location">
    <subcellularLocation>
        <location evidence="1 9 10">Nucleus</location>
    </subcellularLocation>
</comment>
<proteinExistence type="inferred from homology"/>
<protein>
    <recommendedName>
        <fullName evidence="11">POU domain protein</fullName>
    </recommendedName>
</protein>
<evidence type="ECO:0000256" key="1">
    <source>
        <dbReference type="ARBA" id="ARBA00004123"/>
    </source>
</evidence>
<evidence type="ECO:0000259" key="13">
    <source>
        <dbReference type="PROSITE" id="PS51179"/>
    </source>
</evidence>
<keyword evidence="2" id="KW-0716">Sensory transduction</keyword>
<dbReference type="PROSITE" id="PS00465">
    <property type="entry name" value="POU_2"/>
    <property type="match status" value="1"/>
</dbReference>
<dbReference type="InterPro" id="IPR050255">
    <property type="entry name" value="POU_domain_TF"/>
</dbReference>
<dbReference type="PROSITE" id="PS51179">
    <property type="entry name" value="POU_3"/>
    <property type="match status" value="1"/>
</dbReference>
<dbReference type="InterPro" id="IPR000327">
    <property type="entry name" value="POU_dom"/>
</dbReference>
<dbReference type="EMBL" id="CAJNOQ010005664">
    <property type="protein sequence ID" value="CAF1107038.1"/>
    <property type="molecule type" value="Genomic_DNA"/>
</dbReference>
<evidence type="ECO:0000313" key="14">
    <source>
        <dbReference type="EMBL" id="CAF1107038.1"/>
    </source>
</evidence>
<name>A0A814PJY1_9BILA</name>
<evidence type="ECO:0000256" key="11">
    <source>
        <dbReference type="RuleBase" id="RU361194"/>
    </source>
</evidence>
<dbReference type="Proteomes" id="UP000681722">
    <property type="component" value="Unassembled WGS sequence"/>
</dbReference>
<keyword evidence="6 11" id="KW-0804">Transcription</keyword>
<dbReference type="PANTHER" id="PTHR11636">
    <property type="entry name" value="POU DOMAIN"/>
    <property type="match status" value="1"/>
</dbReference>
<keyword evidence="5 9" id="KW-0371">Homeobox</keyword>
<dbReference type="OrthoDB" id="6358449at2759"/>
<dbReference type="PANTHER" id="PTHR11636:SF70">
    <property type="entry name" value="INHIBITORY POU PROTEIN"/>
    <property type="match status" value="1"/>
</dbReference>
<dbReference type="AlphaFoldDB" id="A0A814PJY1"/>